<dbReference type="PANTHER" id="PTHR45870:SF2">
    <property type="entry name" value="TUBULIN MONOGLYCYLASE TTLL3"/>
    <property type="match status" value="1"/>
</dbReference>
<evidence type="ECO:0000313" key="6">
    <source>
        <dbReference type="Proteomes" id="UP000694410"/>
    </source>
</evidence>
<evidence type="ECO:0000256" key="2">
    <source>
        <dbReference type="ARBA" id="ARBA00022741"/>
    </source>
</evidence>
<keyword evidence="6" id="KW-1185">Reference proteome</keyword>
<feature type="region of interest" description="Disordered" evidence="4">
    <location>
        <begin position="197"/>
        <end position="220"/>
    </location>
</feature>
<dbReference type="GO" id="GO:0015630">
    <property type="term" value="C:microtubule cytoskeleton"/>
    <property type="evidence" value="ECO:0007669"/>
    <property type="project" value="TreeGrafter"/>
</dbReference>
<dbReference type="InterPro" id="IPR051437">
    <property type="entry name" value="TTLL_monoglycylase"/>
</dbReference>
<sequence>LEQLKKAKLHVEMAIKEKKIFTVQGPYPIIRRLMRARGWVERKPFLGTKHPPHYPWRPAEEEEEKEEEQCDEDPNGIHDLMSYLVRDQLPNFIWTNFLEATDRQLLQQDNVVNHYARVDAFTTKEGLCLSLQNLPWIEQADPNTFFPRCYRLGNVDERETFIGELKAVALLSLLVLPLLQCPVQDWLGMMPPSCRGFPPDSSTKPAQIGPGGGWGQASGD</sequence>
<reference evidence="5" key="1">
    <citation type="submission" date="2025-08" db="UniProtKB">
        <authorList>
            <consortium name="Ensembl"/>
        </authorList>
    </citation>
    <scope>IDENTIFICATION</scope>
</reference>
<keyword evidence="1" id="KW-0436">Ligase</keyword>
<organism evidence="5 6">
    <name type="scientific">Cyanistes caeruleus</name>
    <name type="common">Eurasian blue tit</name>
    <name type="synonym">Parus caeruleus</name>
    <dbReference type="NCBI Taxonomy" id="156563"/>
    <lineage>
        <taxon>Eukaryota</taxon>
        <taxon>Metazoa</taxon>
        <taxon>Chordata</taxon>
        <taxon>Craniata</taxon>
        <taxon>Vertebrata</taxon>
        <taxon>Euteleostomi</taxon>
        <taxon>Archelosauria</taxon>
        <taxon>Archosauria</taxon>
        <taxon>Dinosauria</taxon>
        <taxon>Saurischia</taxon>
        <taxon>Theropoda</taxon>
        <taxon>Coelurosauria</taxon>
        <taxon>Aves</taxon>
        <taxon>Neognathae</taxon>
        <taxon>Neoaves</taxon>
        <taxon>Telluraves</taxon>
        <taxon>Australaves</taxon>
        <taxon>Passeriformes</taxon>
        <taxon>Paridae</taxon>
        <taxon>Cyanistes</taxon>
    </lineage>
</organism>
<dbReference type="Ensembl" id="ENSCCET00000036742.1">
    <property type="protein sequence ID" value="ENSCCEP00000024477.1"/>
    <property type="gene ID" value="ENSCCEG00000021741.1"/>
</dbReference>
<keyword evidence="3" id="KW-0067">ATP-binding</keyword>
<reference evidence="5" key="2">
    <citation type="submission" date="2025-09" db="UniProtKB">
        <authorList>
            <consortium name="Ensembl"/>
        </authorList>
    </citation>
    <scope>IDENTIFICATION</scope>
</reference>
<feature type="region of interest" description="Disordered" evidence="4">
    <location>
        <begin position="51"/>
        <end position="72"/>
    </location>
</feature>
<name>A0A8C0VPE2_CYACU</name>
<keyword evidence="2" id="KW-0547">Nucleotide-binding</keyword>
<proteinExistence type="predicted"/>
<dbReference type="PANTHER" id="PTHR45870">
    <property type="entry name" value="TUBULIN MONOGLYCYLASE TTLL3"/>
    <property type="match status" value="1"/>
</dbReference>
<dbReference type="GO" id="GO:0060271">
    <property type="term" value="P:cilium assembly"/>
    <property type="evidence" value="ECO:0007669"/>
    <property type="project" value="TreeGrafter"/>
</dbReference>
<evidence type="ECO:0000313" key="5">
    <source>
        <dbReference type="Ensembl" id="ENSCCEP00000024477.1"/>
    </source>
</evidence>
<evidence type="ECO:0000256" key="1">
    <source>
        <dbReference type="ARBA" id="ARBA00022598"/>
    </source>
</evidence>
<protein>
    <submittedName>
        <fullName evidence="5">Uncharacterized protein</fullName>
    </submittedName>
</protein>
<dbReference type="GO" id="GO:0003341">
    <property type="term" value="P:cilium movement"/>
    <property type="evidence" value="ECO:0007669"/>
    <property type="project" value="TreeGrafter"/>
</dbReference>
<accession>A0A8C0VPE2</accession>
<dbReference type="GO" id="GO:0005930">
    <property type="term" value="C:axoneme"/>
    <property type="evidence" value="ECO:0007669"/>
    <property type="project" value="TreeGrafter"/>
</dbReference>
<dbReference type="AlphaFoldDB" id="A0A8C0VPE2"/>
<feature type="compositionally biased region" description="Acidic residues" evidence="4">
    <location>
        <begin position="60"/>
        <end position="72"/>
    </location>
</feature>
<dbReference type="GO" id="GO:0070736">
    <property type="term" value="F:protein-glycine ligase activity, initiating"/>
    <property type="evidence" value="ECO:0007669"/>
    <property type="project" value="TreeGrafter"/>
</dbReference>
<feature type="compositionally biased region" description="Gly residues" evidence="4">
    <location>
        <begin position="209"/>
        <end position="220"/>
    </location>
</feature>
<dbReference type="GO" id="GO:0005524">
    <property type="term" value="F:ATP binding"/>
    <property type="evidence" value="ECO:0007669"/>
    <property type="project" value="UniProtKB-KW"/>
</dbReference>
<evidence type="ECO:0000256" key="4">
    <source>
        <dbReference type="SAM" id="MobiDB-lite"/>
    </source>
</evidence>
<evidence type="ECO:0000256" key="3">
    <source>
        <dbReference type="ARBA" id="ARBA00022840"/>
    </source>
</evidence>
<dbReference type="Proteomes" id="UP000694410">
    <property type="component" value="Unplaced"/>
</dbReference>